<dbReference type="Proteomes" id="UP001178507">
    <property type="component" value="Unassembled WGS sequence"/>
</dbReference>
<keyword evidence="17" id="KW-1185">Reference proteome</keyword>
<keyword evidence="4" id="KW-0479">Metal-binding</keyword>
<evidence type="ECO:0000256" key="11">
    <source>
        <dbReference type="SAM" id="Coils"/>
    </source>
</evidence>
<dbReference type="SUPFAM" id="SSF49562">
    <property type="entry name" value="C2 domain (Calcium/lipid-binding domain, CaLB)"/>
    <property type="match status" value="2"/>
</dbReference>
<feature type="region of interest" description="Disordered" evidence="12">
    <location>
        <begin position="16"/>
        <end position="50"/>
    </location>
</feature>
<feature type="compositionally biased region" description="Polar residues" evidence="12">
    <location>
        <begin position="1270"/>
        <end position="1285"/>
    </location>
</feature>
<evidence type="ECO:0000259" key="14">
    <source>
        <dbReference type="PROSITE" id="PS50004"/>
    </source>
</evidence>
<dbReference type="Pfam" id="PF00168">
    <property type="entry name" value="C2"/>
    <property type="match status" value="2"/>
</dbReference>
<keyword evidence="7 13" id="KW-1133">Transmembrane helix</keyword>
<keyword evidence="11" id="KW-0175">Coiled coil</keyword>
<organism evidence="16 17">
    <name type="scientific">Effrenium voratum</name>
    <dbReference type="NCBI Taxonomy" id="2562239"/>
    <lineage>
        <taxon>Eukaryota</taxon>
        <taxon>Sar</taxon>
        <taxon>Alveolata</taxon>
        <taxon>Dinophyceae</taxon>
        <taxon>Suessiales</taxon>
        <taxon>Symbiodiniaceae</taxon>
        <taxon>Effrenium</taxon>
    </lineage>
</organism>
<evidence type="ECO:0000256" key="12">
    <source>
        <dbReference type="SAM" id="MobiDB-lite"/>
    </source>
</evidence>
<feature type="domain" description="C2" evidence="14">
    <location>
        <begin position="247"/>
        <end position="380"/>
    </location>
</feature>
<feature type="compositionally biased region" description="Basic and acidic residues" evidence="12">
    <location>
        <begin position="1232"/>
        <end position="1244"/>
    </location>
</feature>
<evidence type="ECO:0000313" key="16">
    <source>
        <dbReference type="EMBL" id="CAJ1392279.1"/>
    </source>
</evidence>
<dbReference type="InterPro" id="IPR031468">
    <property type="entry name" value="SMP_LBD"/>
</dbReference>
<feature type="transmembrane region" description="Helical" evidence="13">
    <location>
        <begin position="1161"/>
        <end position="1190"/>
    </location>
</feature>
<comment type="subcellular location">
    <subcellularLocation>
        <location evidence="1">Membrane</location>
    </subcellularLocation>
</comment>
<dbReference type="SMART" id="SM00239">
    <property type="entry name" value="C2"/>
    <property type="match status" value="2"/>
</dbReference>
<feature type="domain" description="SMP-LTD" evidence="15">
    <location>
        <begin position="618"/>
        <end position="808"/>
    </location>
</feature>
<feature type="compositionally biased region" description="Acidic residues" evidence="12">
    <location>
        <begin position="32"/>
        <end position="44"/>
    </location>
</feature>
<feature type="domain" description="C2" evidence="14">
    <location>
        <begin position="806"/>
        <end position="930"/>
    </location>
</feature>
<dbReference type="InterPro" id="IPR000008">
    <property type="entry name" value="C2_dom"/>
</dbReference>
<gene>
    <name evidence="16" type="ORF">EVOR1521_LOCUS17418</name>
</gene>
<evidence type="ECO:0000256" key="8">
    <source>
        <dbReference type="ARBA" id="ARBA00023055"/>
    </source>
</evidence>
<dbReference type="EMBL" id="CAUJNA010002313">
    <property type="protein sequence ID" value="CAJ1392279.1"/>
    <property type="molecule type" value="Genomic_DNA"/>
</dbReference>
<dbReference type="GO" id="GO:0008289">
    <property type="term" value="F:lipid binding"/>
    <property type="evidence" value="ECO:0007669"/>
    <property type="project" value="UniProtKB-KW"/>
</dbReference>
<dbReference type="PANTHER" id="PTHR45761:SF1">
    <property type="entry name" value="EXTENDED SYNAPTOTAGMIN-LIKE PROTEIN 2, ISOFORM C"/>
    <property type="match status" value="1"/>
</dbReference>
<dbReference type="GO" id="GO:0046872">
    <property type="term" value="F:metal ion binding"/>
    <property type="evidence" value="ECO:0007669"/>
    <property type="project" value="UniProtKB-KW"/>
</dbReference>
<comment type="caution">
    <text evidence="16">The sequence shown here is derived from an EMBL/GenBank/DDBJ whole genome shotgun (WGS) entry which is preliminary data.</text>
</comment>
<dbReference type="PANTHER" id="PTHR45761">
    <property type="entry name" value="EXTENDED SYNAPTOTAGMIN-LIKE PROTEIN 2, ISOFORM C"/>
    <property type="match status" value="1"/>
</dbReference>
<keyword evidence="3 13" id="KW-0812">Transmembrane</keyword>
<name>A0AA36IR03_9DINO</name>
<evidence type="ECO:0000259" key="15">
    <source>
        <dbReference type="PROSITE" id="PS51847"/>
    </source>
</evidence>
<dbReference type="PROSITE" id="PS50004">
    <property type="entry name" value="C2"/>
    <property type="match status" value="2"/>
</dbReference>
<evidence type="ECO:0000256" key="3">
    <source>
        <dbReference type="ARBA" id="ARBA00022692"/>
    </source>
</evidence>
<dbReference type="GO" id="GO:0016020">
    <property type="term" value="C:membrane"/>
    <property type="evidence" value="ECO:0007669"/>
    <property type="project" value="UniProtKB-SubCell"/>
</dbReference>
<keyword evidence="9" id="KW-0446">Lipid-binding</keyword>
<protein>
    <submittedName>
        <fullName evidence="16">Uncharacterized protein</fullName>
    </submittedName>
</protein>
<dbReference type="GO" id="GO:0005737">
    <property type="term" value="C:cytoplasm"/>
    <property type="evidence" value="ECO:0007669"/>
    <property type="project" value="UniProtKB-ARBA"/>
</dbReference>
<feature type="domain" description="SMP-LTD" evidence="15">
    <location>
        <begin position="62"/>
        <end position="246"/>
    </location>
</feature>
<dbReference type="InterPro" id="IPR039010">
    <property type="entry name" value="Synaptotagmin_SMP"/>
</dbReference>
<proteinExistence type="predicted"/>
<feature type="coiled-coil region" evidence="11">
    <location>
        <begin position="1052"/>
        <end position="1087"/>
    </location>
</feature>
<feature type="compositionally biased region" description="Polar residues" evidence="12">
    <location>
        <begin position="1245"/>
        <end position="1257"/>
    </location>
</feature>
<sequence length="1298" mass="145644">MFSACLTVCRNPCPSHNDEEEVVVEENRPEYSDDDSDTSEEDDTGCARGRSGYMLPRRKLTRVEELEWIRPLLEKLWPKIDLALHKIMKEVVEPKIQDKVPFALKGLTFTKFTLGKTLPTVGPITIWDAPCLKSQEYHRGLELHIKVKLDTKNVDVELAIGALTAGVKSCSLEGTLVLRLDPLLDVSPILGGLVIYFLDPPKMDLNFTQLANLAETEFTAGRLTQIVEKLVAQRLVLPNVWFKPFLQNEEIVDTATLRDPKPVGVLRVTAIEAKQLYGSDFHLFKKPTSDPYVRIRLADVEWTSGYKEETCNPRWLPDPEMTEEMALEEVQHDFLVYDVGQQLQIEVYDWNQLIDHVLIGRSDLISVQEALSCSRKPLMLSDATGKTKRGQLHLQFDWLKLTQESQEGDCTCMVRIKIDEVYVPDDIDLTWAKVQVKLKDGRMRQTPATFPAAAVDPTLSENFPSEKRLDVEYVMCFNLLTEVALAEPLEISLVSQNNVAVGIGIIKLDEVMKRPEKTMECTSEPMELERPDDSSVISDFLITREKSDTKAPPVRAEVTISVMGLQPVSTKAALTHMRKRCQLLPEDMRTPSHSTSTSRFGFNLQPPLCRDTTKCTGSVESLDWFNAFFARLWPKIATFVQRLMEDQDGSVTQKMQAAVPSLLKGIHFSKFKLGIKTPVFGPIKISEAPERWGKDGKDIMQGSEIRLGVKLDSDSEIELSVMGIKVGIHRLQVRGEIAIRFEPLLAQTPVIGGLVLCFLNPPKLAMEYKHFAQIVSSNPVLDPLVKSAIDRAICKALVMPNVISIPIGTEEKGVDRALLRHPRPLGLLRIKAKTAQGLPDGHLHVFSKHISAPYLRVRVADDEWYSSASEGNNPVWKEEDTHCFWYYDARQTIHIDVLDRGRFNKMHTLGVAKPMLVKDACDKSGAPIELFAPVAGLDEVSEESCGLLELECELLQPRPGLRPACELCMLRLKLDEVYVPEGFPQPVALRARCSDSEKNTPFVLPKVVKVDTKKSKSEPNLPTLKRLGTVLPEDEIKQPITLEVEYVLHLLIKKEELNAHQLELELIDRKRNVLATKEVELKQLVDRKSFRRVWGSEKQPLLNLRGLNGKCQVEIEVQISGLDPQQARVGRARAPPRINPLFVDRLPRCWCSLCRLKRESWYLLAFSGNALIEGAACLIGSLSGFLLIFIMTMFGPRHKHQSLPKEEAEAGDAEEEARAVPPTLYEGGDTTRSSKEKASPHDRQPSTAEPRSPTASFLLNAARSARAASGSPQQTDLTSPSSRGKTSGDRARFHTFAQ</sequence>
<keyword evidence="8" id="KW-0445">Lipid transport</keyword>
<keyword evidence="5" id="KW-0677">Repeat</keyword>
<dbReference type="InterPro" id="IPR051634">
    <property type="entry name" value="Extended_Synaptotagmin"/>
</dbReference>
<evidence type="ECO:0000256" key="9">
    <source>
        <dbReference type="ARBA" id="ARBA00023121"/>
    </source>
</evidence>
<dbReference type="Gene3D" id="2.60.40.150">
    <property type="entry name" value="C2 domain"/>
    <property type="match status" value="2"/>
</dbReference>
<accession>A0AA36IR03</accession>
<dbReference type="GO" id="GO:0012505">
    <property type="term" value="C:endomembrane system"/>
    <property type="evidence" value="ECO:0007669"/>
    <property type="project" value="UniProtKB-ARBA"/>
</dbReference>
<evidence type="ECO:0000256" key="4">
    <source>
        <dbReference type="ARBA" id="ARBA00022723"/>
    </source>
</evidence>
<dbReference type="CDD" id="cd21670">
    <property type="entry name" value="SMP_ESyt"/>
    <property type="match status" value="2"/>
</dbReference>
<evidence type="ECO:0000256" key="2">
    <source>
        <dbReference type="ARBA" id="ARBA00022448"/>
    </source>
</evidence>
<evidence type="ECO:0000256" key="7">
    <source>
        <dbReference type="ARBA" id="ARBA00022989"/>
    </source>
</evidence>
<keyword evidence="6" id="KW-0106">Calcium</keyword>
<dbReference type="GO" id="GO:0006869">
    <property type="term" value="P:lipid transport"/>
    <property type="evidence" value="ECO:0007669"/>
    <property type="project" value="UniProtKB-KW"/>
</dbReference>
<evidence type="ECO:0000313" key="17">
    <source>
        <dbReference type="Proteomes" id="UP001178507"/>
    </source>
</evidence>
<evidence type="ECO:0000256" key="6">
    <source>
        <dbReference type="ARBA" id="ARBA00022837"/>
    </source>
</evidence>
<evidence type="ECO:0000256" key="13">
    <source>
        <dbReference type="SAM" id="Phobius"/>
    </source>
</evidence>
<feature type="region of interest" description="Disordered" evidence="12">
    <location>
        <begin position="1201"/>
        <end position="1298"/>
    </location>
</feature>
<dbReference type="PROSITE" id="PS51847">
    <property type="entry name" value="SMP"/>
    <property type="match status" value="2"/>
</dbReference>
<reference evidence="16" key="1">
    <citation type="submission" date="2023-08" db="EMBL/GenBank/DDBJ databases">
        <authorList>
            <person name="Chen Y."/>
            <person name="Shah S."/>
            <person name="Dougan E. K."/>
            <person name="Thang M."/>
            <person name="Chan C."/>
        </authorList>
    </citation>
    <scope>NUCLEOTIDE SEQUENCE</scope>
</reference>
<evidence type="ECO:0000256" key="1">
    <source>
        <dbReference type="ARBA" id="ARBA00004370"/>
    </source>
</evidence>
<keyword evidence="10 13" id="KW-0472">Membrane</keyword>
<evidence type="ECO:0000256" key="5">
    <source>
        <dbReference type="ARBA" id="ARBA00022737"/>
    </source>
</evidence>
<dbReference type="InterPro" id="IPR035892">
    <property type="entry name" value="C2_domain_sf"/>
</dbReference>
<evidence type="ECO:0000256" key="10">
    <source>
        <dbReference type="ARBA" id="ARBA00023136"/>
    </source>
</evidence>
<dbReference type="Pfam" id="PF17047">
    <property type="entry name" value="SMP_LBD"/>
    <property type="match status" value="2"/>
</dbReference>
<keyword evidence="2" id="KW-0813">Transport</keyword>